<dbReference type="EC" id="7.1.1.3" evidence="5"/>
<dbReference type="InterPro" id="IPR023615">
    <property type="entry name" value="Cyt_c_Oxase_su1_BS"/>
</dbReference>
<evidence type="ECO:0000256" key="25">
    <source>
        <dbReference type="RuleBase" id="RU000370"/>
    </source>
</evidence>
<comment type="caution">
    <text evidence="28">The sequence shown here is derived from an EMBL/GenBank/DDBJ whole genome shotgun (WGS) entry which is preliminary data.</text>
</comment>
<dbReference type="InterPro" id="IPR023616">
    <property type="entry name" value="Cyt_c_oxase-like_su1_dom"/>
</dbReference>
<reference evidence="29" key="2">
    <citation type="submission" date="2019-06" db="EMBL/GenBank/DDBJ databases">
        <title>Co-occurence of chitin degradation, pigmentation and bioactivity in marine Pseudoalteromonas.</title>
        <authorList>
            <person name="Sonnenschein E.C."/>
            <person name="Bech P.K."/>
        </authorList>
    </citation>
    <scope>NUCLEOTIDE SEQUENCE [LARGE SCALE GENOMIC DNA]</scope>
    <source>
        <strain evidence="29">S3790</strain>
    </source>
</reference>
<keyword evidence="7 25" id="KW-0813">Transport</keyword>
<dbReference type="GO" id="GO:0015990">
    <property type="term" value="P:electron transport coupled proton transport"/>
    <property type="evidence" value="ECO:0007669"/>
    <property type="project" value="TreeGrafter"/>
</dbReference>
<evidence type="ECO:0000256" key="20">
    <source>
        <dbReference type="ARBA" id="ARBA00032190"/>
    </source>
</evidence>
<evidence type="ECO:0000256" key="23">
    <source>
        <dbReference type="ARBA" id="ARBA00034513"/>
    </source>
</evidence>
<dbReference type="Proteomes" id="UP000307217">
    <property type="component" value="Unassembled WGS sequence"/>
</dbReference>
<evidence type="ECO:0000256" key="17">
    <source>
        <dbReference type="ARBA" id="ARBA00023136"/>
    </source>
</evidence>
<keyword evidence="15" id="KW-0408">Iron</keyword>
<evidence type="ECO:0000256" key="21">
    <source>
        <dbReference type="ARBA" id="ARBA00032435"/>
    </source>
</evidence>
<feature type="transmembrane region" description="Helical" evidence="26">
    <location>
        <begin position="430"/>
        <end position="455"/>
    </location>
</feature>
<accession>A0A5S3V8Y6</accession>
<keyword evidence="14 26" id="KW-1133">Transmembrane helix</keyword>
<feature type="transmembrane region" description="Helical" evidence="26">
    <location>
        <begin position="207"/>
        <end position="228"/>
    </location>
</feature>
<evidence type="ECO:0000256" key="24">
    <source>
        <dbReference type="ARBA" id="ARBA00048190"/>
    </source>
</evidence>
<keyword evidence="8" id="KW-1003">Cell membrane</keyword>
<feature type="transmembrane region" description="Helical" evidence="26">
    <location>
        <begin position="118"/>
        <end position="141"/>
    </location>
</feature>
<dbReference type="SUPFAM" id="SSF81442">
    <property type="entry name" value="Cytochrome c oxidase subunit I-like"/>
    <property type="match status" value="1"/>
</dbReference>
<dbReference type="PROSITE" id="PS50855">
    <property type="entry name" value="COX1"/>
    <property type="match status" value="1"/>
</dbReference>
<comment type="catalytic activity">
    <reaction evidence="24">
        <text>2 a ubiquinol + O2 + n H(+)(in) = 2 a ubiquinone + 2 H2O + n H(+)(out)</text>
        <dbReference type="Rhea" id="RHEA:30251"/>
        <dbReference type="Rhea" id="RHEA-COMP:9565"/>
        <dbReference type="Rhea" id="RHEA-COMP:9566"/>
        <dbReference type="ChEBI" id="CHEBI:15377"/>
        <dbReference type="ChEBI" id="CHEBI:15378"/>
        <dbReference type="ChEBI" id="CHEBI:15379"/>
        <dbReference type="ChEBI" id="CHEBI:16389"/>
        <dbReference type="ChEBI" id="CHEBI:17976"/>
        <dbReference type="EC" id="7.1.1.3"/>
    </reaction>
</comment>
<feature type="transmembrane region" description="Helical" evidence="26">
    <location>
        <begin position="70"/>
        <end position="87"/>
    </location>
</feature>
<dbReference type="GO" id="GO:0046872">
    <property type="term" value="F:metal ion binding"/>
    <property type="evidence" value="ECO:0007669"/>
    <property type="project" value="UniProtKB-KW"/>
</dbReference>
<evidence type="ECO:0000256" key="13">
    <source>
        <dbReference type="ARBA" id="ARBA00022982"/>
    </source>
</evidence>
<evidence type="ECO:0000256" key="26">
    <source>
        <dbReference type="SAM" id="Phobius"/>
    </source>
</evidence>
<evidence type="ECO:0000256" key="1">
    <source>
        <dbReference type="ARBA" id="ARBA00001970"/>
    </source>
</evidence>
<comment type="cofactor">
    <cofactor evidence="2">
        <name>Cu(2+)</name>
        <dbReference type="ChEBI" id="CHEBI:29036"/>
    </cofactor>
</comment>
<dbReference type="PANTHER" id="PTHR10422:SF35">
    <property type="entry name" value="CYTOCHROME BO(3) UBIQUINOL OXIDASE SUBUNIT 1"/>
    <property type="match status" value="1"/>
</dbReference>
<feature type="domain" description="Cytochrome oxidase subunit I profile" evidence="27">
    <location>
        <begin position="52"/>
        <end position="574"/>
    </location>
</feature>
<dbReference type="CDD" id="cd01662">
    <property type="entry name" value="Ubiquinol_Oxidase_I"/>
    <property type="match status" value="1"/>
</dbReference>
<dbReference type="Pfam" id="PF00115">
    <property type="entry name" value="COX1"/>
    <property type="match status" value="1"/>
</dbReference>
<evidence type="ECO:0000256" key="12">
    <source>
        <dbReference type="ARBA" id="ARBA00022723"/>
    </source>
</evidence>
<keyword evidence="16" id="KW-0186">Copper</keyword>
<evidence type="ECO:0000313" key="29">
    <source>
        <dbReference type="Proteomes" id="UP000307217"/>
    </source>
</evidence>
<keyword evidence="12" id="KW-0479">Metal-binding</keyword>
<dbReference type="EMBL" id="PNBX01000039">
    <property type="protein sequence ID" value="TMO68348.1"/>
    <property type="molecule type" value="Genomic_DNA"/>
</dbReference>
<comment type="cofactor">
    <cofactor evidence="22">
        <name>Fe(II)-heme o</name>
        <dbReference type="ChEBI" id="CHEBI:60530"/>
    </cofactor>
</comment>
<organism evidence="28 29">
    <name type="scientific">Pseudoalteromonas aurantia</name>
    <dbReference type="NCBI Taxonomy" id="43654"/>
    <lineage>
        <taxon>Bacteria</taxon>
        <taxon>Pseudomonadati</taxon>
        <taxon>Pseudomonadota</taxon>
        <taxon>Gammaproteobacteria</taxon>
        <taxon>Alteromonadales</taxon>
        <taxon>Pseudoalteromonadaceae</taxon>
        <taxon>Pseudoalteromonas</taxon>
    </lineage>
</organism>
<evidence type="ECO:0000256" key="9">
    <source>
        <dbReference type="ARBA" id="ARBA00022617"/>
    </source>
</evidence>
<dbReference type="RefSeq" id="WP_138591710.1">
    <property type="nucleotide sequence ID" value="NZ_PNBX01000039.1"/>
</dbReference>
<dbReference type="GO" id="GO:0022904">
    <property type="term" value="P:respiratory electron transport chain"/>
    <property type="evidence" value="ECO:0007669"/>
    <property type="project" value="TreeGrafter"/>
</dbReference>
<feature type="transmembrane region" description="Helical" evidence="26">
    <location>
        <begin position="325"/>
        <end position="349"/>
    </location>
</feature>
<evidence type="ECO:0000256" key="4">
    <source>
        <dbReference type="ARBA" id="ARBA00009578"/>
    </source>
</evidence>
<keyword evidence="9 25" id="KW-0349">Heme</keyword>
<evidence type="ECO:0000256" key="7">
    <source>
        <dbReference type="ARBA" id="ARBA00022448"/>
    </source>
</evidence>
<comment type="similarity">
    <text evidence="4 25">Belongs to the heme-copper respiratory oxidase family.</text>
</comment>
<feature type="transmembrane region" description="Helical" evidence="26">
    <location>
        <begin position="395"/>
        <end position="418"/>
    </location>
</feature>
<feature type="transmembrane region" description="Helical" evidence="26">
    <location>
        <begin position="290"/>
        <end position="313"/>
    </location>
</feature>
<feature type="transmembrane region" description="Helical" evidence="26">
    <location>
        <begin position="467"/>
        <end position="489"/>
    </location>
</feature>
<reference evidence="28 29" key="1">
    <citation type="submission" date="2018-01" db="EMBL/GenBank/DDBJ databases">
        <authorList>
            <person name="Paulsen S."/>
            <person name="Gram L.K."/>
        </authorList>
    </citation>
    <scope>NUCLEOTIDE SEQUENCE [LARGE SCALE GENOMIC DNA]</scope>
    <source>
        <strain evidence="28 29">S3790</strain>
    </source>
</reference>
<keyword evidence="17 26" id="KW-0472">Membrane</keyword>
<evidence type="ECO:0000256" key="16">
    <source>
        <dbReference type="ARBA" id="ARBA00023008"/>
    </source>
</evidence>
<feature type="transmembrane region" description="Helical" evidence="26">
    <location>
        <begin position="161"/>
        <end position="187"/>
    </location>
</feature>
<dbReference type="AlphaFoldDB" id="A0A5S3V8Y6"/>
<dbReference type="FunFam" id="1.20.210.10:FF:000002">
    <property type="entry name" value="Cytochrome o ubiquinol oxidase, subunit I"/>
    <property type="match status" value="1"/>
</dbReference>
<evidence type="ECO:0000256" key="8">
    <source>
        <dbReference type="ARBA" id="ARBA00022475"/>
    </source>
</evidence>
<dbReference type="GO" id="GO:0009486">
    <property type="term" value="F:cytochrome bo3 ubiquinol oxidase activity"/>
    <property type="evidence" value="ECO:0007669"/>
    <property type="project" value="UniProtKB-EC"/>
</dbReference>
<keyword evidence="10 25" id="KW-0679">Respiratory chain</keyword>
<name>A0A5S3V8Y6_9GAMM</name>
<evidence type="ECO:0000259" key="27">
    <source>
        <dbReference type="PROSITE" id="PS50855"/>
    </source>
</evidence>
<comment type="subunit">
    <text evidence="23">The cytochrome bo(3) ubiquinol oxidase complex is a heterooctamer of two A chains, two B chains, two C chains and two D chains.</text>
</comment>
<evidence type="ECO:0000256" key="18">
    <source>
        <dbReference type="ARBA" id="ARBA00030075"/>
    </source>
</evidence>
<feature type="transmembrane region" description="Helical" evidence="26">
    <location>
        <begin position="361"/>
        <end position="383"/>
    </location>
</feature>
<evidence type="ECO:0000256" key="10">
    <source>
        <dbReference type="ARBA" id="ARBA00022660"/>
    </source>
</evidence>
<evidence type="ECO:0000256" key="3">
    <source>
        <dbReference type="ARBA" id="ARBA00004651"/>
    </source>
</evidence>
<feature type="transmembrane region" description="Helical" evidence="26">
    <location>
        <begin position="509"/>
        <end position="532"/>
    </location>
</feature>
<dbReference type="InterPro" id="IPR036927">
    <property type="entry name" value="Cyt_c_oxase-like_su1_sf"/>
</dbReference>
<gene>
    <name evidence="28" type="primary">cyoB</name>
    <name evidence="28" type="ORF">CWC19_09775</name>
</gene>
<sequence>MGSKATIITDPDPLTGKLTWDSIPVHDPVILPVMIAVALGGIFLFALITKMGKWRYLWDEWITSVDHKKIGIMYIIAAIVMLVRGFADALMMRAQQALATADSVGAGYLPPEHYDQIFTAHGVIMIFFVAMPLVVGLMNIVVPLQIGARDVAFPFLNSLSFWLFVVGAVLVNVSLFVGEFAATGWLAYPPLSGLEYSPWVGVDYWLWALQISGIGTLLTGVNFFVTTLRMRAPGMKLMQMPVFTWTSLCANVLIIIAFPILTVTITLLTLDRYIGTNFFTNDLGGNQMMYVNLIWAWGHPEVYILILPAFGIFSEITATFSRKRLFGYTSLVWATAVIMVLSMVVWLHHFFTMGAGASVNAFFGIATMIISVPTGVKIFNWLFTMYKGRVEFSASMWWTCSFLFTFTIGGMTGVMLAVPAADFVLHNSLFLIAHFHNVIIGGAVFGYFAGMTYWFPKATGFMLDEKLGKVACALWTIGFFAAFMPLYILGFNGMTRRLNYYDNPEWTPLLWIAASGALIVLAGIMTQFYQIFVSIRDRHKNKDVTGDPWNARTLEWATSSPPPFYNFAELPKIHDRDEHYYKKEHGLAYQAPDKYKKIHMPKNTWAGVVISAFSLVMGFAFVWHIWWMAAFGFLGMIGSWIMYSFERNKDYYVPVEQVEEIEAKHLDAVRQHAKTNS</sequence>
<evidence type="ECO:0000256" key="19">
    <source>
        <dbReference type="ARBA" id="ARBA00031883"/>
    </source>
</evidence>
<dbReference type="OrthoDB" id="9803294at2"/>
<evidence type="ECO:0000256" key="11">
    <source>
        <dbReference type="ARBA" id="ARBA00022692"/>
    </source>
</evidence>
<evidence type="ECO:0000313" key="28">
    <source>
        <dbReference type="EMBL" id="TMO68348.1"/>
    </source>
</evidence>
<evidence type="ECO:0000256" key="5">
    <source>
        <dbReference type="ARBA" id="ARBA00012941"/>
    </source>
</evidence>
<dbReference type="InterPro" id="IPR000883">
    <property type="entry name" value="Cyt_C_Oxase_1"/>
</dbReference>
<dbReference type="PANTHER" id="PTHR10422">
    <property type="entry name" value="CYTOCHROME C OXIDASE SUBUNIT 1"/>
    <property type="match status" value="1"/>
</dbReference>
<dbReference type="GO" id="GO:0005886">
    <property type="term" value="C:plasma membrane"/>
    <property type="evidence" value="ECO:0007669"/>
    <property type="project" value="UniProtKB-SubCell"/>
</dbReference>
<keyword evidence="11 25" id="KW-0812">Transmembrane</keyword>
<evidence type="ECO:0000256" key="6">
    <source>
        <dbReference type="ARBA" id="ARBA00014691"/>
    </source>
</evidence>
<evidence type="ECO:0000256" key="2">
    <source>
        <dbReference type="ARBA" id="ARBA00001973"/>
    </source>
</evidence>
<dbReference type="Gene3D" id="1.20.210.10">
    <property type="entry name" value="Cytochrome c oxidase-like, subunit I domain"/>
    <property type="match status" value="1"/>
</dbReference>
<dbReference type="GO" id="GO:0020037">
    <property type="term" value="F:heme binding"/>
    <property type="evidence" value="ECO:0007669"/>
    <property type="project" value="InterPro"/>
</dbReference>
<evidence type="ECO:0000256" key="22">
    <source>
        <dbReference type="ARBA" id="ARBA00034455"/>
    </source>
</evidence>
<evidence type="ECO:0000256" key="14">
    <source>
        <dbReference type="ARBA" id="ARBA00022989"/>
    </source>
</evidence>
<keyword evidence="13 25" id="KW-0249">Electron transport</keyword>
<feature type="transmembrane region" description="Helical" evidence="26">
    <location>
        <begin position="604"/>
        <end position="621"/>
    </location>
</feature>
<comment type="subcellular location">
    <subcellularLocation>
        <location evidence="3">Cell membrane</location>
        <topology evidence="3">Multi-pass membrane protein</topology>
    </subcellularLocation>
</comment>
<dbReference type="InterPro" id="IPR014207">
    <property type="entry name" value="Cyt_c_ubiqinol_oxidase_su1"/>
</dbReference>
<feature type="transmembrane region" description="Helical" evidence="26">
    <location>
        <begin position="248"/>
        <end position="270"/>
    </location>
</feature>
<proteinExistence type="inferred from homology"/>
<dbReference type="PRINTS" id="PR01165">
    <property type="entry name" value="CYCOXIDASEI"/>
</dbReference>
<dbReference type="GO" id="GO:0009060">
    <property type="term" value="P:aerobic respiration"/>
    <property type="evidence" value="ECO:0007669"/>
    <property type="project" value="InterPro"/>
</dbReference>
<dbReference type="GO" id="GO:0004129">
    <property type="term" value="F:cytochrome-c oxidase activity"/>
    <property type="evidence" value="ECO:0007669"/>
    <property type="project" value="InterPro"/>
</dbReference>
<protein>
    <recommendedName>
        <fullName evidence="6">Cytochrome bo(3) ubiquinol oxidase subunit 1</fullName>
        <ecNumber evidence="5">7.1.1.3</ecNumber>
    </recommendedName>
    <alternativeName>
        <fullName evidence="20">Cytochrome o ubiquinol oxidase subunit 1</fullName>
    </alternativeName>
    <alternativeName>
        <fullName evidence="18">Oxidase bo(3) subunit 1</fullName>
    </alternativeName>
    <alternativeName>
        <fullName evidence="21">Ubiquinol oxidase polypeptide I</fullName>
    </alternativeName>
    <alternativeName>
        <fullName evidence="19">Ubiquinol oxidase subunit 1</fullName>
    </alternativeName>
</protein>
<comment type="cofactor">
    <cofactor evidence="1">
        <name>heme b</name>
        <dbReference type="ChEBI" id="CHEBI:60344"/>
    </cofactor>
</comment>
<dbReference type="PROSITE" id="PS00077">
    <property type="entry name" value="COX1_CUB"/>
    <property type="match status" value="1"/>
</dbReference>
<dbReference type="NCBIfam" id="TIGR02843">
    <property type="entry name" value="CyoB"/>
    <property type="match status" value="1"/>
</dbReference>
<evidence type="ECO:0000256" key="15">
    <source>
        <dbReference type="ARBA" id="ARBA00023004"/>
    </source>
</evidence>
<dbReference type="GO" id="GO:0016682">
    <property type="term" value="F:oxidoreductase activity, acting on diphenols and related substances as donors, oxygen as acceptor"/>
    <property type="evidence" value="ECO:0007669"/>
    <property type="project" value="InterPro"/>
</dbReference>
<feature type="transmembrane region" description="Helical" evidence="26">
    <location>
        <begin position="29"/>
        <end position="49"/>
    </location>
</feature>